<comment type="caution">
    <text evidence="5">The sequence shown here is derived from an EMBL/GenBank/DDBJ whole genome shotgun (WGS) entry which is preliminary data.</text>
</comment>
<dbReference type="EMBL" id="BOML01000031">
    <property type="protein sequence ID" value="GIE02456.1"/>
    <property type="molecule type" value="Genomic_DNA"/>
</dbReference>
<accession>A0ABQ3YXY0</accession>
<evidence type="ECO:0000259" key="4">
    <source>
        <dbReference type="PROSITE" id="PS50949"/>
    </source>
</evidence>
<feature type="domain" description="HTH gntR-type" evidence="4">
    <location>
        <begin position="3"/>
        <end position="70"/>
    </location>
</feature>
<dbReference type="Pfam" id="PF00392">
    <property type="entry name" value="GntR"/>
    <property type="match status" value="1"/>
</dbReference>
<dbReference type="InterPro" id="IPR008920">
    <property type="entry name" value="TF_FadR/GntR_C"/>
</dbReference>
<reference evidence="5 6" key="1">
    <citation type="submission" date="2021-01" db="EMBL/GenBank/DDBJ databases">
        <title>Whole genome shotgun sequence of Actinoplanes durhamensis NBRC 14914.</title>
        <authorList>
            <person name="Komaki H."/>
            <person name="Tamura T."/>
        </authorList>
    </citation>
    <scope>NUCLEOTIDE SEQUENCE [LARGE SCALE GENOMIC DNA]</scope>
    <source>
        <strain evidence="5 6">NBRC 14914</strain>
    </source>
</reference>
<dbReference type="CDD" id="cd07377">
    <property type="entry name" value="WHTH_GntR"/>
    <property type="match status" value="1"/>
</dbReference>
<organism evidence="5 6">
    <name type="scientific">Paractinoplanes durhamensis</name>
    <dbReference type="NCBI Taxonomy" id="113563"/>
    <lineage>
        <taxon>Bacteria</taxon>
        <taxon>Bacillati</taxon>
        <taxon>Actinomycetota</taxon>
        <taxon>Actinomycetes</taxon>
        <taxon>Micromonosporales</taxon>
        <taxon>Micromonosporaceae</taxon>
        <taxon>Paractinoplanes</taxon>
    </lineage>
</organism>
<dbReference type="PROSITE" id="PS50949">
    <property type="entry name" value="HTH_GNTR"/>
    <property type="match status" value="1"/>
</dbReference>
<evidence type="ECO:0000256" key="2">
    <source>
        <dbReference type="ARBA" id="ARBA00023125"/>
    </source>
</evidence>
<dbReference type="SMART" id="SM00895">
    <property type="entry name" value="FCD"/>
    <property type="match status" value="1"/>
</dbReference>
<evidence type="ECO:0000256" key="3">
    <source>
        <dbReference type="ARBA" id="ARBA00023163"/>
    </source>
</evidence>
<evidence type="ECO:0000313" key="5">
    <source>
        <dbReference type="EMBL" id="GIE02456.1"/>
    </source>
</evidence>
<dbReference type="Proteomes" id="UP000637628">
    <property type="component" value="Unassembled WGS sequence"/>
</dbReference>
<keyword evidence="3" id="KW-0804">Transcription</keyword>
<dbReference type="Gene3D" id="1.20.120.530">
    <property type="entry name" value="GntR ligand-binding domain-like"/>
    <property type="match status" value="1"/>
</dbReference>
<dbReference type="Gene3D" id="1.10.10.10">
    <property type="entry name" value="Winged helix-like DNA-binding domain superfamily/Winged helix DNA-binding domain"/>
    <property type="match status" value="1"/>
</dbReference>
<dbReference type="SUPFAM" id="SSF48008">
    <property type="entry name" value="GntR ligand-binding domain-like"/>
    <property type="match status" value="1"/>
</dbReference>
<dbReference type="InterPro" id="IPR036390">
    <property type="entry name" value="WH_DNA-bd_sf"/>
</dbReference>
<proteinExistence type="predicted"/>
<dbReference type="InterPro" id="IPR011711">
    <property type="entry name" value="GntR_C"/>
</dbReference>
<evidence type="ECO:0000313" key="6">
    <source>
        <dbReference type="Proteomes" id="UP000637628"/>
    </source>
</evidence>
<evidence type="ECO:0000256" key="1">
    <source>
        <dbReference type="ARBA" id="ARBA00023015"/>
    </source>
</evidence>
<name>A0ABQ3YXY0_9ACTN</name>
<dbReference type="SUPFAM" id="SSF46785">
    <property type="entry name" value="Winged helix' DNA-binding domain"/>
    <property type="match status" value="1"/>
</dbReference>
<dbReference type="PANTHER" id="PTHR43537:SF5">
    <property type="entry name" value="UXU OPERON TRANSCRIPTIONAL REGULATOR"/>
    <property type="match status" value="1"/>
</dbReference>
<gene>
    <name evidence="5" type="ORF">Adu01nite_38060</name>
</gene>
<keyword evidence="6" id="KW-1185">Reference proteome</keyword>
<sequence>MTSPAVDDAYERLRSLIYSGELMPNERLVEIELAQRLEVSRAIVRTALVRLGQDGIVVLTPHRGARVRVVTDAEAVEILQTRAVLEALTAREAARRATAKEIAAIRRILAGMGRRLESGDLLGYSEGNAELHAAIIAAARHETAARLISGLRAQLVRFQFRTILVPGRATHSFAEHTAIVDAIAGRDPDAAERAMRHHLSHVESALSQAARRRH</sequence>
<dbReference type="SMART" id="SM00345">
    <property type="entry name" value="HTH_GNTR"/>
    <property type="match status" value="1"/>
</dbReference>
<protein>
    <submittedName>
        <fullName evidence="5">Transcriptional regulator</fullName>
    </submittedName>
</protein>
<dbReference type="Pfam" id="PF07729">
    <property type="entry name" value="FCD"/>
    <property type="match status" value="1"/>
</dbReference>
<dbReference type="InterPro" id="IPR036388">
    <property type="entry name" value="WH-like_DNA-bd_sf"/>
</dbReference>
<dbReference type="InterPro" id="IPR000524">
    <property type="entry name" value="Tscrpt_reg_HTH_GntR"/>
</dbReference>
<dbReference type="PANTHER" id="PTHR43537">
    <property type="entry name" value="TRANSCRIPTIONAL REGULATOR, GNTR FAMILY"/>
    <property type="match status" value="1"/>
</dbReference>
<keyword evidence="2" id="KW-0238">DNA-binding</keyword>
<dbReference type="RefSeq" id="WP_203728188.1">
    <property type="nucleotide sequence ID" value="NZ_BAAATX010000001.1"/>
</dbReference>
<keyword evidence="1" id="KW-0805">Transcription regulation</keyword>